<accession>A0A8J4Q375</accession>
<keyword evidence="9" id="KW-1185">Reference proteome</keyword>
<feature type="domain" description="Exocyst complex subunit EXOC6/Sec15 C-terminal" evidence="6">
    <location>
        <begin position="545"/>
        <end position="927"/>
    </location>
</feature>
<comment type="similarity">
    <text evidence="1">Belongs to the SEC15 family.</text>
</comment>
<evidence type="ECO:0000256" key="3">
    <source>
        <dbReference type="ARBA" id="ARBA00022483"/>
    </source>
</evidence>
<dbReference type="FunFam" id="1.20.58.670:FF:000002">
    <property type="entry name" value="Exocyst complex component"/>
    <property type="match status" value="1"/>
</dbReference>
<proteinExistence type="inferred from homology"/>
<dbReference type="OrthoDB" id="10267033at2759"/>
<dbReference type="Proteomes" id="UP000695562">
    <property type="component" value="Unassembled WGS sequence"/>
</dbReference>
<dbReference type="Pfam" id="PF04091">
    <property type="entry name" value="Sec15_C"/>
    <property type="match status" value="1"/>
</dbReference>
<dbReference type="PANTHER" id="PTHR12702:SF0">
    <property type="entry name" value="EXOCYST COMPLEX COMPONENT 6"/>
    <property type="match status" value="1"/>
</dbReference>
<dbReference type="Gene3D" id="1.10.357.30">
    <property type="entry name" value="Exocyst complex subunit Sec15 C-terminal domain, N-terminal subdomain"/>
    <property type="match status" value="1"/>
</dbReference>
<dbReference type="InterPro" id="IPR007225">
    <property type="entry name" value="EXOC6/Sec15"/>
</dbReference>
<gene>
    <name evidence="8" type="ORF">CYY_000205</name>
</gene>
<dbReference type="GO" id="GO:0000145">
    <property type="term" value="C:exocyst"/>
    <property type="evidence" value="ECO:0007669"/>
    <property type="project" value="TreeGrafter"/>
</dbReference>
<reference evidence="8" key="1">
    <citation type="submission" date="2020-01" db="EMBL/GenBank/DDBJ databases">
        <title>Development of genomics and gene disruption for Polysphondylium violaceum indicates a role for the polyketide synthase stlB in stalk morphogenesis.</title>
        <authorList>
            <person name="Narita B."/>
            <person name="Kawabe Y."/>
            <person name="Kin K."/>
            <person name="Saito T."/>
            <person name="Gibbs R."/>
            <person name="Kuspa A."/>
            <person name="Muzny D."/>
            <person name="Queller D."/>
            <person name="Richards S."/>
            <person name="Strassman J."/>
            <person name="Sucgang R."/>
            <person name="Worley K."/>
            <person name="Schaap P."/>
        </authorList>
    </citation>
    <scope>NUCLEOTIDE SEQUENCE</scope>
    <source>
        <strain evidence="8">QSvi11</strain>
    </source>
</reference>
<evidence type="ECO:0000259" key="6">
    <source>
        <dbReference type="Pfam" id="PF04091"/>
    </source>
</evidence>
<evidence type="ECO:0000313" key="8">
    <source>
        <dbReference type="EMBL" id="KAF2078455.1"/>
    </source>
</evidence>
<dbReference type="GO" id="GO:0006893">
    <property type="term" value="P:Golgi to plasma membrane transport"/>
    <property type="evidence" value="ECO:0007669"/>
    <property type="project" value="TreeGrafter"/>
</dbReference>
<name>A0A8J4Q375_9MYCE</name>
<dbReference type="EMBL" id="AJWJ01000004">
    <property type="protein sequence ID" value="KAF2078455.1"/>
    <property type="molecule type" value="Genomic_DNA"/>
</dbReference>
<dbReference type="GO" id="GO:0006886">
    <property type="term" value="P:intracellular protein transport"/>
    <property type="evidence" value="ECO:0007669"/>
    <property type="project" value="InterPro"/>
</dbReference>
<evidence type="ECO:0000256" key="5">
    <source>
        <dbReference type="SAM" id="MobiDB-lite"/>
    </source>
</evidence>
<evidence type="ECO:0000259" key="7">
    <source>
        <dbReference type="Pfam" id="PF20651"/>
    </source>
</evidence>
<keyword evidence="3" id="KW-0268">Exocytosis</keyword>
<dbReference type="InterPro" id="IPR042044">
    <property type="entry name" value="EXOC6PINT-1/Sec15/Tip20_C_dom2"/>
</dbReference>
<evidence type="ECO:0000256" key="2">
    <source>
        <dbReference type="ARBA" id="ARBA00022448"/>
    </source>
</evidence>
<dbReference type="Pfam" id="PF20651">
    <property type="entry name" value="EXOC6_Sec15_N"/>
    <property type="match status" value="1"/>
</dbReference>
<keyword evidence="4" id="KW-0175">Coiled coil</keyword>
<comment type="caution">
    <text evidence="8">The sequence shown here is derived from an EMBL/GenBank/DDBJ whole genome shotgun (WGS) entry which is preliminary data.</text>
</comment>
<feature type="domain" description="Exocyst complex component EXOC6/Sec15 N-terminal" evidence="7">
    <location>
        <begin position="157"/>
        <end position="323"/>
    </location>
</feature>
<protein>
    <submittedName>
        <fullName evidence="8">Uncharacterized protein</fullName>
    </submittedName>
</protein>
<sequence length="968" mass="111089">MSSKEKKEKETKDEKKERKIKEKLDKRESKILKKEQRKEKKEAKANAKSEKKKQKSQGGVGGDDEDYDDDDRVSESGGLTGSTSGITGSGGANTGTGEGIYSTQGLSSATSHVPLISENEIFSSESFLIAMSDTDHLGPAIKSVFESGKEKEVISSLNAYISQKDQDIELICGENHEGFINSVTAFLGLKGDNLDLKQLVINLNYDLQEIGSRYTTKAEELFAYKQIKDNIRKTKETLNNCQYVILLGMKIDEYVSNKKYFQAIKNMDQLHNVYLKKLSDFQFARNMDMNIPTLKEKIKKLVKEEFNTWMVDIKEKSFIIGKLGMIQTAKKLLKEREINPLKVKTTFGENEAIWDKILDIPENQNNSIIGSLYQSSNNSSFVASPNMSSRNNQLQQLLENNTNKDEITQNSPFDESQINFHPLYQCLFIYSNLGLLEQFQAYYTHNRLLQFGLVIQPKENGQNWELFLQQIAGYFMVESKVIDSTHPFLSKTAINDCWNSALVKITSVLQELFTDCQDTQSLIAFKKFVLLFTNTMSFYSYPVQPLYYFLDTMKEKYCQFSIREAVQRFTYILERESHASLYVETIQEYKSMILANQLDTPAASSTTSDTNIDTADKSTTSNNSHHQQQQQDDDNTEEYITKQLPKSFLFSKMVPQFYALIKKFISEFYEFADQLTENENFIIRSTDTLIRKINEVLFSHLTQSQAVPQVIQIVINLQHLISACSFFKDYLNSLILGEDYQKNMIHLSETIKVTLSSQNLLYTTKGQGEKLIIKLCDQKIEDLMSSSANINWFPLASDDRPRDYVIDVCTFLEVTLPFISPLSSNLKEEFITKAFKRISESLNELIHSEQIKKFNLCGIKNFNTDLKYIEDYVKSKAGEKERTATTSRNLVGYFVELRQLVNLLLSDNPEEFGDQKIRSRNYNLLTNIPQLLLLLNKYKEESKGFTTSKDIKDRNKKISDAIKKIKEL</sequence>
<keyword evidence="2" id="KW-0813">Transport</keyword>
<dbReference type="PANTHER" id="PTHR12702">
    <property type="entry name" value="SEC15"/>
    <property type="match status" value="1"/>
</dbReference>
<dbReference type="GO" id="GO:0016020">
    <property type="term" value="C:membrane"/>
    <property type="evidence" value="ECO:0007669"/>
    <property type="project" value="TreeGrafter"/>
</dbReference>
<feature type="compositionally biased region" description="Basic and acidic residues" evidence="5">
    <location>
        <begin position="1"/>
        <end position="49"/>
    </location>
</feature>
<dbReference type="Gene3D" id="1.20.58.670">
    <property type="entry name" value="Dsl1p vesicle tethering complex, Tip20p subunit, domain D"/>
    <property type="match status" value="1"/>
</dbReference>
<feature type="compositionally biased region" description="Gly residues" evidence="5">
    <location>
        <begin position="87"/>
        <end position="98"/>
    </location>
</feature>
<evidence type="ECO:0000256" key="1">
    <source>
        <dbReference type="ARBA" id="ARBA00007944"/>
    </source>
</evidence>
<organism evidence="8 9">
    <name type="scientific">Polysphondylium violaceum</name>
    <dbReference type="NCBI Taxonomy" id="133409"/>
    <lineage>
        <taxon>Eukaryota</taxon>
        <taxon>Amoebozoa</taxon>
        <taxon>Evosea</taxon>
        <taxon>Eumycetozoa</taxon>
        <taxon>Dictyostelia</taxon>
        <taxon>Dictyosteliales</taxon>
        <taxon>Dictyosteliaceae</taxon>
        <taxon>Polysphondylium</taxon>
    </lineage>
</organism>
<evidence type="ECO:0000256" key="4">
    <source>
        <dbReference type="ARBA" id="ARBA00023054"/>
    </source>
</evidence>
<dbReference type="GO" id="GO:0090522">
    <property type="term" value="P:vesicle tethering involved in exocytosis"/>
    <property type="evidence" value="ECO:0007669"/>
    <property type="project" value="InterPro"/>
</dbReference>
<dbReference type="InterPro" id="IPR042045">
    <property type="entry name" value="EXOC6/Sec15_C_dom1"/>
</dbReference>
<feature type="compositionally biased region" description="Low complexity" evidence="5">
    <location>
        <begin position="75"/>
        <end position="86"/>
    </location>
</feature>
<dbReference type="InterPro" id="IPR046361">
    <property type="entry name" value="EXOC6/Sec15_C"/>
</dbReference>
<feature type="compositionally biased region" description="Acidic residues" evidence="5">
    <location>
        <begin position="62"/>
        <end position="72"/>
    </location>
</feature>
<dbReference type="AlphaFoldDB" id="A0A8J4Q375"/>
<dbReference type="InterPro" id="IPR048359">
    <property type="entry name" value="EXOC6_Sec15_N"/>
</dbReference>
<feature type="region of interest" description="Disordered" evidence="5">
    <location>
        <begin position="1"/>
        <end position="99"/>
    </location>
</feature>
<evidence type="ECO:0000313" key="9">
    <source>
        <dbReference type="Proteomes" id="UP000695562"/>
    </source>
</evidence>
<feature type="compositionally biased region" description="Low complexity" evidence="5">
    <location>
        <begin position="618"/>
        <end position="630"/>
    </location>
</feature>
<feature type="region of interest" description="Disordered" evidence="5">
    <location>
        <begin position="602"/>
        <end position="636"/>
    </location>
</feature>